<dbReference type="InterPro" id="IPR011701">
    <property type="entry name" value="MFS"/>
</dbReference>
<dbReference type="GO" id="GO:0022857">
    <property type="term" value="F:transmembrane transporter activity"/>
    <property type="evidence" value="ECO:0007669"/>
    <property type="project" value="InterPro"/>
</dbReference>
<dbReference type="Pfam" id="PF07690">
    <property type="entry name" value="MFS_1"/>
    <property type="match status" value="1"/>
</dbReference>
<keyword evidence="3" id="KW-0813">Transport</keyword>
<dbReference type="FunFam" id="1.20.1720.10:FF:000004">
    <property type="entry name" value="EmrB/QacA family drug resistance transporter"/>
    <property type="match status" value="1"/>
</dbReference>
<feature type="transmembrane region" description="Helical" evidence="9">
    <location>
        <begin position="55"/>
        <end position="74"/>
    </location>
</feature>
<accession>A0A318K540</accession>
<dbReference type="PANTHER" id="PTHR23501:SF197">
    <property type="entry name" value="COMD"/>
    <property type="match status" value="1"/>
</dbReference>
<dbReference type="EMBL" id="QJKF01000006">
    <property type="protein sequence ID" value="PXX63333.1"/>
    <property type="molecule type" value="Genomic_DNA"/>
</dbReference>
<evidence type="ECO:0000256" key="8">
    <source>
        <dbReference type="SAM" id="MobiDB-lite"/>
    </source>
</evidence>
<dbReference type="CDD" id="cd17502">
    <property type="entry name" value="MFS_Azr1_MDR_like"/>
    <property type="match status" value="1"/>
</dbReference>
<feature type="transmembrane region" description="Helical" evidence="9">
    <location>
        <begin position="212"/>
        <end position="231"/>
    </location>
</feature>
<evidence type="ECO:0000313" key="11">
    <source>
        <dbReference type="EMBL" id="PXX63333.1"/>
    </source>
</evidence>
<dbReference type="PROSITE" id="PS50850">
    <property type="entry name" value="MFS"/>
    <property type="match status" value="1"/>
</dbReference>
<dbReference type="InterPro" id="IPR020846">
    <property type="entry name" value="MFS_dom"/>
</dbReference>
<keyword evidence="4" id="KW-1003">Cell membrane</keyword>
<dbReference type="PANTHER" id="PTHR23501">
    <property type="entry name" value="MAJOR FACILITATOR SUPERFAMILY"/>
    <property type="match status" value="1"/>
</dbReference>
<feature type="transmembrane region" description="Helical" evidence="9">
    <location>
        <begin position="372"/>
        <end position="390"/>
    </location>
</feature>
<protein>
    <submittedName>
        <fullName evidence="11">EmrB/QacA subfamily drug resistance transporter</fullName>
    </submittedName>
</protein>
<gene>
    <name evidence="11" type="ORF">DFR70_106397</name>
</gene>
<keyword evidence="5 9" id="KW-0812">Transmembrane</keyword>
<comment type="similarity">
    <text evidence="2">Belongs to the major facilitator superfamily. TCR/Tet family.</text>
</comment>
<dbReference type="InterPro" id="IPR004638">
    <property type="entry name" value="EmrB-like"/>
</dbReference>
<dbReference type="Proteomes" id="UP000247569">
    <property type="component" value="Unassembled WGS sequence"/>
</dbReference>
<dbReference type="Gene3D" id="1.20.1720.10">
    <property type="entry name" value="Multidrug resistance protein D"/>
    <property type="match status" value="1"/>
</dbReference>
<feature type="transmembrane region" description="Helical" evidence="9">
    <location>
        <begin position="281"/>
        <end position="301"/>
    </location>
</feature>
<dbReference type="SUPFAM" id="SSF103473">
    <property type="entry name" value="MFS general substrate transporter"/>
    <property type="match status" value="1"/>
</dbReference>
<dbReference type="Gene3D" id="1.20.1250.20">
    <property type="entry name" value="MFS general substrate transporter like domains"/>
    <property type="match status" value="1"/>
</dbReference>
<feature type="transmembrane region" description="Helical" evidence="9">
    <location>
        <begin position="180"/>
        <end position="200"/>
    </location>
</feature>
<name>A0A318K540_9NOCA</name>
<dbReference type="AlphaFoldDB" id="A0A318K540"/>
<organism evidence="11 12">
    <name type="scientific">Nocardia tenerifensis</name>
    <dbReference type="NCBI Taxonomy" id="228006"/>
    <lineage>
        <taxon>Bacteria</taxon>
        <taxon>Bacillati</taxon>
        <taxon>Actinomycetota</taxon>
        <taxon>Actinomycetes</taxon>
        <taxon>Mycobacteriales</taxon>
        <taxon>Nocardiaceae</taxon>
        <taxon>Nocardia</taxon>
    </lineage>
</organism>
<feature type="transmembrane region" description="Helical" evidence="9">
    <location>
        <begin position="512"/>
        <end position="533"/>
    </location>
</feature>
<evidence type="ECO:0000313" key="12">
    <source>
        <dbReference type="Proteomes" id="UP000247569"/>
    </source>
</evidence>
<feature type="transmembrane region" description="Helical" evidence="9">
    <location>
        <begin position="86"/>
        <end position="108"/>
    </location>
</feature>
<feature type="region of interest" description="Disordered" evidence="8">
    <location>
        <begin position="573"/>
        <end position="598"/>
    </location>
</feature>
<keyword evidence="12" id="KW-1185">Reference proteome</keyword>
<feature type="transmembrane region" description="Helical" evidence="9">
    <location>
        <begin position="147"/>
        <end position="168"/>
    </location>
</feature>
<feature type="transmembrane region" description="Helical" evidence="9">
    <location>
        <begin position="347"/>
        <end position="366"/>
    </location>
</feature>
<evidence type="ECO:0000256" key="9">
    <source>
        <dbReference type="SAM" id="Phobius"/>
    </source>
</evidence>
<evidence type="ECO:0000256" key="5">
    <source>
        <dbReference type="ARBA" id="ARBA00022692"/>
    </source>
</evidence>
<evidence type="ECO:0000259" key="10">
    <source>
        <dbReference type="PROSITE" id="PS50850"/>
    </source>
</evidence>
<dbReference type="GO" id="GO:0005886">
    <property type="term" value="C:plasma membrane"/>
    <property type="evidence" value="ECO:0007669"/>
    <property type="project" value="UniProtKB-SubCell"/>
</dbReference>
<evidence type="ECO:0000256" key="4">
    <source>
        <dbReference type="ARBA" id="ARBA00022475"/>
    </source>
</evidence>
<comment type="subcellular location">
    <subcellularLocation>
        <location evidence="1">Cell membrane</location>
        <topology evidence="1">Multi-pass membrane protein</topology>
    </subcellularLocation>
</comment>
<feature type="transmembrane region" description="Helical" evidence="9">
    <location>
        <begin position="114"/>
        <end position="135"/>
    </location>
</feature>
<feature type="transmembrane region" description="Helical" evidence="9">
    <location>
        <begin position="243"/>
        <end position="261"/>
    </location>
</feature>
<dbReference type="OrthoDB" id="7375466at2"/>
<comment type="caution">
    <text evidence="11">The sequence shown here is derived from an EMBL/GenBank/DDBJ whole genome shotgun (WGS) entry which is preliminary data.</text>
</comment>
<feature type="transmembrane region" description="Helical" evidence="9">
    <location>
        <begin position="411"/>
        <end position="434"/>
    </location>
</feature>
<dbReference type="NCBIfam" id="TIGR00711">
    <property type="entry name" value="efflux_EmrB"/>
    <property type="match status" value="1"/>
</dbReference>
<proteinExistence type="inferred from homology"/>
<sequence length="598" mass="62648">MTTAEKVEAPPAFTHRQILVILSGLMLGMLLAALDQTIVSTAIRTIADDLNGYSLQAWATTAYLITATLATPLYGKLSDMFGRKQFFMLAIAIFIVGSLLCTMAQSMYQLAAFRAVQGIGAGGLMSLALTILGDIVGPRERAKYQGYFLAVFGTSSVIGPVLGGVLAGQDTILGVSGWRWVFLVNVPIGLIALAVVYKVLKLPKRPHSTDRVDWWGVLVLAVGLVPLLIVAEQGREWGWGSGRSIVCYVIGVVGIIGFVLIEKALRDAALIPLRIFKNRTFSLGVVISFVVGAGMFGGISLLPQYLQVVRGASPTLAGLQMLPMVLGLMTGSVVSGQLISRTGRYRSFTIIGATMLTLGLFLLHYLTADSPLWLAMIFMACTGFGLGNLMQPLTLALQNALPPKDMGVSTAAATFFRQIGGTLGVAVFLSILFAQLTPNISDEMRGAAADPQFQHAVVEGAKSSNPADAALAKGLLAQDTSAAGNVLKDSSIIQQLSPALARPFKVGFAESMSMVFLSATGVALLALILVLFWREVPLRMVGGIQAANADAAAAKSDSADADGRVLDQAGLLLGGGEAVSPPSRDGGAGRATDGTGSA</sequence>
<keyword evidence="6 9" id="KW-1133">Transmembrane helix</keyword>
<dbReference type="InterPro" id="IPR036259">
    <property type="entry name" value="MFS_trans_sf"/>
</dbReference>
<keyword evidence="7 9" id="KW-0472">Membrane</keyword>
<evidence type="ECO:0000256" key="1">
    <source>
        <dbReference type="ARBA" id="ARBA00004651"/>
    </source>
</evidence>
<evidence type="ECO:0000256" key="6">
    <source>
        <dbReference type="ARBA" id="ARBA00022989"/>
    </source>
</evidence>
<feature type="transmembrane region" description="Helical" evidence="9">
    <location>
        <begin position="321"/>
        <end position="340"/>
    </location>
</feature>
<reference evidence="11 12" key="1">
    <citation type="submission" date="2018-05" db="EMBL/GenBank/DDBJ databases">
        <title>Genomic Encyclopedia of Type Strains, Phase IV (KMG-IV): sequencing the most valuable type-strain genomes for metagenomic binning, comparative biology and taxonomic classification.</title>
        <authorList>
            <person name="Goeker M."/>
        </authorList>
    </citation>
    <scope>NUCLEOTIDE SEQUENCE [LARGE SCALE GENOMIC DNA]</scope>
    <source>
        <strain evidence="11 12">DSM 44704</strain>
    </source>
</reference>
<evidence type="ECO:0000256" key="2">
    <source>
        <dbReference type="ARBA" id="ARBA00007520"/>
    </source>
</evidence>
<dbReference type="RefSeq" id="WP_040730109.1">
    <property type="nucleotide sequence ID" value="NZ_QJKF01000006.1"/>
</dbReference>
<feature type="transmembrane region" description="Helical" evidence="9">
    <location>
        <begin position="18"/>
        <end position="43"/>
    </location>
</feature>
<feature type="domain" description="Major facilitator superfamily (MFS) profile" evidence="10">
    <location>
        <begin position="21"/>
        <end position="538"/>
    </location>
</feature>
<evidence type="ECO:0000256" key="3">
    <source>
        <dbReference type="ARBA" id="ARBA00022448"/>
    </source>
</evidence>
<evidence type="ECO:0000256" key="7">
    <source>
        <dbReference type="ARBA" id="ARBA00023136"/>
    </source>
</evidence>